<evidence type="ECO:0000313" key="2">
    <source>
        <dbReference type="Proteomes" id="UP000315095"/>
    </source>
</evidence>
<dbReference type="Proteomes" id="UP000315095">
    <property type="component" value="Unassembled WGS sequence"/>
</dbReference>
<name>A0A4P5NLT6_9PROT</name>
<reference evidence="2" key="1">
    <citation type="submission" date="2017-01" db="EMBL/GenBank/DDBJ databases">
        <title>Komagataeibacter sp. MSKU9 whole genome sequencing project.</title>
        <authorList>
            <person name="Matsutani M."/>
            <person name="Naloka K."/>
            <person name="Theeragool G."/>
            <person name="Yakushi T."/>
            <person name="Matsushita K."/>
        </authorList>
    </citation>
    <scope>NUCLEOTIDE SEQUENCE [LARGE SCALE GENOMIC DNA]</scope>
    <source>
        <strain evidence="2">MSKU9</strain>
    </source>
</reference>
<dbReference type="AlphaFoldDB" id="A0A4P5NLT6"/>
<comment type="caution">
    <text evidence="1">The sequence shown here is derived from an EMBL/GenBank/DDBJ whole genome shotgun (WGS) entry which is preliminary data.</text>
</comment>
<proteinExistence type="predicted"/>
<protein>
    <submittedName>
        <fullName evidence="1">Uncharacterized protein</fullName>
    </submittedName>
</protein>
<sequence>MPGLRVMRCAMGRGRPFRAAWDRGFFQPHFHDSLDDMILMERGDKTA</sequence>
<evidence type="ECO:0000313" key="1">
    <source>
        <dbReference type="EMBL" id="GCE82333.1"/>
    </source>
</evidence>
<dbReference type="EMBL" id="BDLU01000014">
    <property type="protein sequence ID" value="GCE82333.1"/>
    <property type="molecule type" value="Genomic_DNA"/>
</dbReference>
<dbReference type="RefSeq" id="WP_154670660.1">
    <property type="nucleotide sequence ID" value="NZ_BDLU01000014.1"/>
</dbReference>
<gene>
    <name evidence="1" type="ORF">MSKU9_0474</name>
</gene>
<keyword evidence="2" id="KW-1185">Reference proteome</keyword>
<organism evidence="1 2">
    <name type="scientific">Komagataeibacter diospyri</name>
    <dbReference type="NCBI Taxonomy" id="1932662"/>
    <lineage>
        <taxon>Bacteria</taxon>
        <taxon>Pseudomonadati</taxon>
        <taxon>Pseudomonadota</taxon>
        <taxon>Alphaproteobacteria</taxon>
        <taxon>Acetobacterales</taxon>
        <taxon>Acetobacteraceae</taxon>
        <taxon>Komagataeibacter</taxon>
    </lineage>
</organism>
<accession>A0A4P5NLT6</accession>